<evidence type="ECO:0000313" key="1">
    <source>
        <dbReference type="Proteomes" id="UP000887577"/>
    </source>
</evidence>
<proteinExistence type="predicted"/>
<name>A0A914YFG1_9BILA</name>
<dbReference type="WBParaSite" id="PSU_v2.g18053.t1">
    <property type="protein sequence ID" value="PSU_v2.g18053.t1"/>
    <property type="gene ID" value="PSU_v2.g18053"/>
</dbReference>
<sequence length="261" mass="29838">MSSRTLFIGLHFMPTSPTTIVFQTYDLQSDQQTIESFIFDIKTHAPNAPERFFSKICGIADLTKVKAISFMFIDFHWFSNFEEAYGFRLKCKTFCETNGIFYYFTTASTIQNYCALASTKTMVENGQKVSILELNPLGTITGTTVIRHNGGYHFYETLSAQKLDFTEEWKKKFIGNSNPTKVIFKPGAKNQHILEKLKEVFKDENPVISEDCVINFSKYTADHVLHVMGEKSDPYHFVNHCLNSFRVTLSPGDWNGAYGIM</sequence>
<organism evidence="1 2">
    <name type="scientific">Panagrolaimus superbus</name>
    <dbReference type="NCBI Taxonomy" id="310955"/>
    <lineage>
        <taxon>Eukaryota</taxon>
        <taxon>Metazoa</taxon>
        <taxon>Ecdysozoa</taxon>
        <taxon>Nematoda</taxon>
        <taxon>Chromadorea</taxon>
        <taxon>Rhabditida</taxon>
        <taxon>Tylenchina</taxon>
        <taxon>Panagrolaimomorpha</taxon>
        <taxon>Panagrolaimoidea</taxon>
        <taxon>Panagrolaimidae</taxon>
        <taxon>Panagrolaimus</taxon>
    </lineage>
</organism>
<evidence type="ECO:0000313" key="2">
    <source>
        <dbReference type="WBParaSite" id="PSU_v2.g18053.t1"/>
    </source>
</evidence>
<keyword evidence="1" id="KW-1185">Reference proteome</keyword>
<protein>
    <submittedName>
        <fullName evidence="2">Uncharacterized protein</fullName>
    </submittedName>
</protein>
<reference evidence="2" key="1">
    <citation type="submission" date="2022-11" db="UniProtKB">
        <authorList>
            <consortium name="WormBaseParasite"/>
        </authorList>
    </citation>
    <scope>IDENTIFICATION</scope>
</reference>
<accession>A0A914YFG1</accession>
<dbReference type="Proteomes" id="UP000887577">
    <property type="component" value="Unplaced"/>
</dbReference>
<dbReference type="AlphaFoldDB" id="A0A914YFG1"/>